<dbReference type="eggNOG" id="ENOG502SPJ6">
    <property type="taxonomic scope" value="Eukaryota"/>
</dbReference>
<dbReference type="InParanoid" id="J0WX45"/>
<proteinExistence type="predicted"/>
<accession>J0WX45</accession>
<evidence type="ECO:0000313" key="1">
    <source>
        <dbReference type="EMBL" id="EJD39071.1"/>
    </source>
</evidence>
<protein>
    <submittedName>
        <fullName evidence="1">Uncharacterized protein</fullName>
    </submittedName>
</protein>
<dbReference type="AlphaFoldDB" id="J0WX45"/>
<gene>
    <name evidence="1" type="ORF">AURDEDRAFT_187531</name>
</gene>
<dbReference type="EMBL" id="JH687817">
    <property type="protein sequence ID" value="EJD39071.1"/>
    <property type="molecule type" value="Genomic_DNA"/>
</dbReference>
<evidence type="ECO:0000313" key="2">
    <source>
        <dbReference type="Proteomes" id="UP000006514"/>
    </source>
</evidence>
<name>J0WX45_AURST</name>
<reference evidence="2" key="1">
    <citation type="journal article" date="2012" name="Science">
        <title>The Paleozoic origin of enzymatic lignin decomposition reconstructed from 31 fungal genomes.</title>
        <authorList>
            <person name="Floudas D."/>
            <person name="Binder M."/>
            <person name="Riley R."/>
            <person name="Barry K."/>
            <person name="Blanchette R.A."/>
            <person name="Henrissat B."/>
            <person name="Martinez A.T."/>
            <person name="Otillar R."/>
            <person name="Spatafora J.W."/>
            <person name="Yadav J.S."/>
            <person name="Aerts A."/>
            <person name="Benoit I."/>
            <person name="Boyd A."/>
            <person name="Carlson A."/>
            <person name="Copeland A."/>
            <person name="Coutinho P.M."/>
            <person name="de Vries R.P."/>
            <person name="Ferreira P."/>
            <person name="Findley K."/>
            <person name="Foster B."/>
            <person name="Gaskell J."/>
            <person name="Glotzer D."/>
            <person name="Gorecki P."/>
            <person name="Heitman J."/>
            <person name="Hesse C."/>
            <person name="Hori C."/>
            <person name="Igarashi K."/>
            <person name="Jurgens J.A."/>
            <person name="Kallen N."/>
            <person name="Kersten P."/>
            <person name="Kohler A."/>
            <person name="Kuees U."/>
            <person name="Kumar T.K.A."/>
            <person name="Kuo A."/>
            <person name="LaButti K."/>
            <person name="Larrondo L.F."/>
            <person name="Lindquist E."/>
            <person name="Ling A."/>
            <person name="Lombard V."/>
            <person name="Lucas S."/>
            <person name="Lundell T."/>
            <person name="Martin R."/>
            <person name="McLaughlin D.J."/>
            <person name="Morgenstern I."/>
            <person name="Morin E."/>
            <person name="Murat C."/>
            <person name="Nagy L.G."/>
            <person name="Nolan M."/>
            <person name="Ohm R.A."/>
            <person name="Patyshakuliyeva A."/>
            <person name="Rokas A."/>
            <person name="Ruiz-Duenas F.J."/>
            <person name="Sabat G."/>
            <person name="Salamov A."/>
            <person name="Samejima M."/>
            <person name="Schmutz J."/>
            <person name="Slot J.C."/>
            <person name="St John F."/>
            <person name="Stenlid J."/>
            <person name="Sun H."/>
            <person name="Sun S."/>
            <person name="Syed K."/>
            <person name="Tsang A."/>
            <person name="Wiebenga A."/>
            <person name="Young D."/>
            <person name="Pisabarro A."/>
            <person name="Eastwood D.C."/>
            <person name="Martin F."/>
            <person name="Cullen D."/>
            <person name="Grigoriev I.V."/>
            <person name="Hibbett D.S."/>
        </authorList>
    </citation>
    <scope>NUCLEOTIDE SEQUENCE [LARGE SCALE GENOMIC DNA]</scope>
    <source>
        <strain evidence="2">TFB10046</strain>
    </source>
</reference>
<dbReference type="Proteomes" id="UP000006514">
    <property type="component" value="Unassembled WGS sequence"/>
</dbReference>
<organism evidence="1 2">
    <name type="scientific">Auricularia subglabra (strain TFB-10046 / SS5)</name>
    <name type="common">White-rot fungus</name>
    <name type="synonym">Auricularia delicata (strain TFB10046)</name>
    <dbReference type="NCBI Taxonomy" id="717982"/>
    <lineage>
        <taxon>Eukaryota</taxon>
        <taxon>Fungi</taxon>
        <taxon>Dikarya</taxon>
        <taxon>Basidiomycota</taxon>
        <taxon>Agaricomycotina</taxon>
        <taxon>Agaricomycetes</taxon>
        <taxon>Auriculariales</taxon>
        <taxon>Auriculariaceae</taxon>
        <taxon>Auricularia</taxon>
    </lineage>
</organism>
<dbReference type="KEGG" id="adl:AURDEDRAFT_187531"/>
<keyword evidence="2" id="KW-1185">Reference proteome</keyword>
<sequence length="669" mass="74242">MTRLADELLDWILSPPLHVPDALFADPGPVSPFSRATYSASDVLLVCKSWMRVATPALYATVVIRSTAQAQALALALSRNPRFGRYVKKLRLEGVYGQYSKDFMPLMTEVTDLCLGLSVRGSDSITRLVSGLKTLNPRRVILTLPPVQTNAKYPLLLLKISGCILCWSRLASPFIDLQALSKSAALKTVHYPLLHWETNALLAGNPNKLLENPSITILVLHLLVTQIPASQVSQEMQSVPASTMARLHISLDNRRPCKLGSLLPKKSQTVARTAITSNPFYHPLAGVSRDVRLEIWSRIFSFAMESDCDVYYEPSQAARACITGERINKRTVRSLLRVSREFNIATLRAVSRRIHIENCFRLQDLGAFFSRNQALGAWVRAVSVVSSPGLLCGIVEPIFAVTTGVCKFTADALRPALFPAVRRLFVSSGLTLRKLVLVGGRRLTRHSGLSGSSDPGPYPGDTFKDLVALEVLDWDVEYIAFDTSVVEDSFLNLRSLTLRRSDPTFVDLIAQCSLPKISHMMLGQHFVGAAALFTRHGPKIQRLVAHLGVLQGELDACPALQSLELSAEVKPSAIYSRSHEHLQMLKLRWPTGSGSACLTRYRNLGKNLLPDNFPGLKTIVVMEMKEIWPLSEREIARSPWPKIAALFSERGVSLVDYTHRAWRPRLQVQ</sequence>
<dbReference type="OrthoDB" id="2906982at2759"/>